<dbReference type="InterPro" id="IPR022036">
    <property type="entry name" value="DUF3605"/>
</dbReference>
<organism evidence="1 2">
    <name type="scientific">Cadophora malorum</name>
    <dbReference type="NCBI Taxonomy" id="108018"/>
    <lineage>
        <taxon>Eukaryota</taxon>
        <taxon>Fungi</taxon>
        <taxon>Dikarya</taxon>
        <taxon>Ascomycota</taxon>
        <taxon>Pezizomycotina</taxon>
        <taxon>Leotiomycetes</taxon>
        <taxon>Helotiales</taxon>
        <taxon>Ploettnerulaceae</taxon>
        <taxon>Cadophora</taxon>
    </lineage>
</organism>
<dbReference type="Pfam" id="PF12239">
    <property type="entry name" value="DUF3605"/>
    <property type="match status" value="1"/>
</dbReference>
<dbReference type="Proteomes" id="UP000664132">
    <property type="component" value="Unassembled WGS sequence"/>
</dbReference>
<accession>A0A8H7TID2</accession>
<reference evidence="1" key="1">
    <citation type="submission" date="2021-02" db="EMBL/GenBank/DDBJ databases">
        <title>Genome sequence Cadophora malorum strain M34.</title>
        <authorList>
            <person name="Stefanovic E."/>
            <person name="Vu D."/>
            <person name="Scully C."/>
            <person name="Dijksterhuis J."/>
            <person name="Roader J."/>
            <person name="Houbraken J."/>
        </authorList>
    </citation>
    <scope>NUCLEOTIDE SEQUENCE</scope>
    <source>
        <strain evidence="1">M34</strain>
    </source>
</reference>
<name>A0A8H7TID2_9HELO</name>
<dbReference type="GO" id="GO:0006044">
    <property type="term" value="P:N-acetylglucosamine metabolic process"/>
    <property type="evidence" value="ECO:0007669"/>
    <property type="project" value="TreeGrafter"/>
</dbReference>
<gene>
    <name evidence="1" type="ORF">IFR04_006720</name>
</gene>
<sequence>MGSLNATDPATLPYWQVNIPPNDRERDCPLFLQNLKPKERAIIGTPDSEYHILTWDDVRQVIAINALDAFQRIPSDLRRYLAYNHYLKEKYGSVMNFVLRERLAWPEPIVPDGKPFEKENDVKILWNDWPYGIDAKIVHLVVWTKFDLEDDPKTDDLTDEARALIEDFVGRTFRHVVGDDNVIWFKNWRSLKSINSVEHFHVMLYDPDPEFVNKITNGDVPLSQKV</sequence>
<dbReference type="OrthoDB" id="10053431at2759"/>
<proteinExistence type="predicted"/>
<dbReference type="EMBL" id="JAFJYH010000090">
    <property type="protein sequence ID" value="KAG4420157.1"/>
    <property type="molecule type" value="Genomic_DNA"/>
</dbReference>
<dbReference type="GO" id="GO:0005737">
    <property type="term" value="C:cytoplasm"/>
    <property type="evidence" value="ECO:0007669"/>
    <property type="project" value="TreeGrafter"/>
</dbReference>
<dbReference type="AlphaFoldDB" id="A0A8H7TID2"/>
<dbReference type="PANTHER" id="PTHR35020:SF4">
    <property type="entry name" value="N-ACETYLGLUCOSAMINE-INDUCED PROTEIN 1"/>
    <property type="match status" value="1"/>
</dbReference>
<dbReference type="PANTHER" id="PTHR35020">
    <property type="entry name" value="N-ACETYLGLUCOSAMINE-INDUCED PROTEIN 1"/>
    <property type="match status" value="1"/>
</dbReference>
<keyword evidence="2" id="KW-1185">Reference proteome</keyword>
<comment type="caution">
    <text evidence="1">The sequence shown here is derived from an EMBL/GenBank/DDBJ whole genome shotgun (WGS) entry which is preliminary data.</text>
</comment>
<evidence type="ECO:0008006" key="3">
    <source>
        <dbReference type="Google" id="ProtNLM"/>
    </source>
</evidence>
<evidence type="ECO:0000313" key="2">
    <source>
        <dbReference type="Proteomes" id="UP000664132"/>
    </source>
</evidence>
<evidence type="ECO:0000313" key="1">
    <source>
        <dbReference type="EMBL" id="KAG4420157.1"/>
    </source>
</evidence>
<protein>
    <recommendedName>
        <fullName evidence="3">N-acetylglucosamine-induced protein 1</fullName>
    </recommendedName>
</protein>